<dbReference type="InterPro" id="IPR050476">
    <property type="entry name" value="Insect_CytP450_Detox"/>
</dbReference>
<dbReference type="SUPFAM" id="SSF48264">
    <property type="entry name" value="Cytochrome P450"/>
    <property type="match status" value="1"/>
</dbReference>
<dbReference type="EC" id="1.14.14.1" evidence="5"/>
<evidence type="ECO:0000256" key="12">
    <source>
        <dbReference type="ARBA" id="ARBA00023033"/>
    </source>
</evidence>
<keyword evidence="6" id="KW-0349">Heme</keyword>
<evidence type="ECO:0000256" key="10">
    <source>
        <dbReference type="ARBA" id="ARBA00023002"/>
    </source>
</evidence>
<evidence type="ECO:0000256" key="6">
    <source>
        <dbReference type="ARBA" id="ARBA00022617"/>
    </source>
</evidence>
<keyword evidence="16" id="KW-1185">Reference proteome</keyword>
<keyword evidence="10" id="KW-0560">Oxidoreductase</keyword>
<dbReference type="Pfam" id="PF00067">
    <property type="entry name" value="p450"/>
    <property type="match status" value="1"/>
</dbReference>
<keyword evidence="12" id="KW-0503">Monooxygenase</keyword>
<dbReference type="AlphaFoldDB" id="A0A4C1SPA0"/>
<dbReference type="GO" id="GO:0016712">
    <property type="term" value="F:oxidoreductase activity, acting on paired donors, with incorporation or reduction of molecular oxygen, reduced flavin or flavoprotein as one donor, and incorporation of one atom of oxygen"/>
    <property type="evidence" value="ECO:0007669"/>
    <property type="project" value="UniProtKB-EC"/>
</dbReference>
<dbReference type="PANTHER" id="PTHR24292">
    <property type="entry name" value="CYTOCHROME P450"/>
    <property type="match status" value="1"/>
</dbReference>
<name>A0A4C1SPA0_EUMVA</name>
<reference evidence="15 16" key="1">
    <citation type="journal article" date="2019" name="Commun. Biol.">
        <title>The bagworm genome reveals a unique fibroin gene that provides high tensile strength.</title>
        <authorList>
            <person name="Kono N."/>
            <person name="Nakamura H."/>
            <person name="Ohtoshi R."/>
            <person name="Tomita M."/>
            <person name="Numata K."/>
            <person name="Arakawa K."/>
        </authorList>
    </citation>
    <scope>NUCLEOTIDE SEQUENCE [LARGE SCALE GENOMIC DNA]</scope>
</reference>
<evidence type="ECO:0000256" key="9">
    <source>
        <dbReference type="ARBA" id="ARBA00022848"/>
    </source>
</evidence>
<evidence type="ECO:0000313" key="15">
    <source>
        <dbReference type="EMBL" id="GBP03058.1"/>
    </source>
</evidence>
<evidence type="ECO:0000256" key="3">
    <source>
        <dbReference type="ARBA" id="ARBA00004406"/>
    </source>
</evidence>
<accession>A0A4C1SPA0</accession>
<dbReference type="GO" id="GO:0020037">
    <property type="term" value="F:heme binding"/>
    <property type="evidence" value="ECO:0007669"/>
    <property type="project" value="InterPro"/>
</dbReference>
<dbReference type="GO" id="GO:0005789">
    <property type="term" value="C:endoplasmic reticulum membrane"/>
    <property type="evidence" value="ECO:0007669"/>
    <property type="project" value="UniProtKB-SubCell"/>
</dbReference>
<keyword evidence="11" id="KW-0408">Iron</keyword>
<comment type="catalytic activity">
    <reaction evidence="14">
        <text>an organic molecule + reduced [NADPH--hemoprotein reductase] + O2 = an alcohol + oxidized [NADPH--hemoprotein reductase] + H2O + H(+)</text>
        <dbReference type="Rhea" id="RHEA:17149"/>
        <dbReference type="Rhea" id="RHEA-COMP:11964"/>
        <dbReference type="Rhea" id="RHEA-COMP:11965"/>
        <dbReference type="ChEBI" id="CHEBI:15377"/>
        <dbReference type="ChEBI" id="CHEBI:15378"/>
        <dbReference type="ChEBI" id="CHEBI:15379"/>
        <dbReference type="ChEBI" id="CHEBI:30879"/>
        <dbReference type="ChEBI" id="CHEBI:57618"/>
        <dbReference type="ChEBI" id="CHEBI:58210"/>
        <dbReference type="ChEBI" id="CHEBI:142491"/>
        <dbReference type="EC" id="1.14.14.1"/>
    </reaction>
</comment>
<dbReference type="Gene3D" id="1.10.630.10">
    <property type="entry name" value="Cytochrome P450"/>
    <property type="match status" value="1"/>
</dbReference>
<comment type="similarity">
    <text evidence="4">Belongs to the cytochrome P450 family.</text>
</comment>
<keyword evidence="13" id="KW-0472">Membrane</keyword>
<comment type="subcellular location">
    <subcellularLocation>
        <location evidence="3">Endoplasmic reticulum membrane</location>
        <topology evidence="3">Peripheral membrane protein</topology>
    </subcellularLocation>
    <subcellularLocation>
        <location evidence="2">Microsome membrane</location>
        <topology evidence="2">Peripheral membrane protein</topology>
    </subcellularLocation>
</comment>
<dbReference type="PANTHER" id="PTHR24292:SF100">
    <property type="entry name" value="CYTOCHROME P450 6A16, ISOFORM B-RELATED"/>
    <property type="match status" value="1"/>
</dbReference>
<comment type="caution">
    <text evidence="15">The sequence shown here is derived from an EMBL/GenBank/DDBJ whole genome shotgun (WGS) entry which is preliminary data.</text>
</comment>
<evidence type="ECO:0000256" key="1">
    <source>
        <dbReference type="ARBA" id="ARBA00001971"/>
    </source>
</evidence>
<proteinExistence type="inferred from homology"/>
<evidence type="ECO:0000256" key="7">
    <source>
        <dbReference type="ARBA" id="ARBA00022723"/>
    </source>
</evidence>
<gene>
    <name evidence="15" type="primary">Cyp6a2</name>
    <name evidence="15" type="ORF">EVAR_73940_1</name>
</gene>
<evidence type="ECO:0000256" key="8">
    <source>
        <dbReference type="ARBA" id="ARBA00022824"/>
    </source>
</evidence>
<dbReference type="STRING" id="151549.A0A4C1SPA0"/>
<evidence type="ECO:0000256" key="2">
    <source>
        <dbReference type="ARBA" id="ARBA00004174"/>
    </source>
</evidence>
<evidence type="ECO:0000256" key="14">
    <source>
        <dbReference type="ARBA" id="ARBA00047827"/>
    </source>
</evidence>
<dbReference type="GO" id="GO:0005506">
    <property type="term" value="F:iron ion binding"/>
    <property type="evidence" value="ECO:0007669"/>
    <property type="project" value="InterPro"/>
</dbReference>
<evidence type="ECO:0000313" key="16">
    <source>
        <dbReference type="Proteomes" id="UP000299102"/>
    </source>
</evidence>
<evidence type="ECO:0000256" key="11">
    <source>
        <dbReference type="ARBA" id="ARBA00023004"/>
    </source>
</evidence>
<keyword evidence="9" id="KW-0492">Microsome</keyword>
<dbReference type="InterPro" id="IPR036396">
    <property type="entry name" value="Cyt_P450_sf"/>
</dbReference>
<evidence type="ECO:0000256" key="4">
    <source>
        <dbReference type="ARBA" id="ARBA00010617"/>
    </source>
</evidence>
<dbReference type="OrthoDB" id="2789670at2759"/>
<evidence type="ECO:0000256" key="13">
    <source>
        <dbReference type="ARBA" id="ARBA00023136"/>
    </source>
</evidence>
<dbReference type="EMBL" id="BGZK01003617">
    <property type="protein sequence ID" value="GBP03058.1"/>
    <property type="molecule type" value="Genomic_DNA"/>
</dbReference>
<protein>
    <recommendedName>
        <fullName evidence="5">unspecific monooxygenase</fullName>
        <ecNumber evidence="5">1.14.14.1</ecNumber>
    </recommendedName>
</protein>
<organism evidence="15 16">
    <name type="scientific">Eumeta variegata</name>
    <name type="common">Bagworm moth</name>
    <name type="synonym">Eumeta japonica</name>
    <dbReference type="NCBI Taxonomy" id="151549"/>
    <lineage>
        <taxon>Eukaryota</taxon>
        <taxon>Metazoa</taxon>
        <taxon>Ecdysozoa</taxon>
        <taxon>Arthropoda</taxon>
        <taxon>Hexapoda</taxon>
        <taxon>Insecta</taxon>
        <taxon>Pterygota</taxon>
        <taxon>Neoptera</taxon>
        <taxon>Endopterygota</taxon>
        <taxon>Lepidoptera</taxon>
        <taxon>Glossata</taxon>
        <taxon>Ditrysia</taxon>
        <taxon>Tineoidea</taxon>
        <taxon>Psychidae</taxon>
        <taxon>Oiketicinae</taxon>
        <taxon>Eumeta</taxon>
    </lineage>
</organism>
<dbReference type="InterPro" id="IPR001128">
    <property type="entry name" value="Cyt_P450"/>
</dbReference>
<keyword evidence="7" id="KW-0479">Metal-binding</keyword>
<evidence type="ECO:0000256" key="5">
    <source>
        <dbReference type="ARBA" id="ARBA00012109"/>
    </source>
</evidence>
<keyword evidence="8" id="KW-0256">Endoplasmic reticulum</keyword>
<comment type="cofactor">
    <cofactor evidence="1">
        <name>heme</name>
        <dbReference type="ChEBI" id="CHEBI:30413"/>
    </cofactor>
</comment>
<sequence length="225" mass="26590">MYTVGLLKVQQVFDKSLQEKLNQHEVVCNISELVEGFNIDVISTLAFSLEGDSLRYKDTKFRAMCKNYTQENNNIYKTYFAFCYPRLARLLQYRLYSPEATSYFQKLINDKLYEREYQRSHHSAYDFLQICYDYRKTCTNNQAFENIDKTEIAAEAFSFIPAGLDSCTTTVSCCLYELALQPDIQQKTRREIHAILRKYENKLNENSLNEMVYLKQVLYGKSRFE</sequence>
<dbReference type="Proteomes" id="UP000299102">
    <property type="component" value="Unassembled WGS sequence"/>
</dbReference>